<sequence>MFRAAQFLVRHKIGVVAVVAIGVVVFGRGGDERKAVNPWGTDAAQQAASDAQVSLADKAIGVAAGAARDYAGVDVGKFLPGSLKKDTVDNWQSAGDAARRANGN</sequence>
<evidence type="ECO:0000313" key="2">
    <source>
        <dbReference type="EMBL" id="MFC3174146.1"/>
    </source>
</evidence>
<keyword evidence="1" id="KW-0472">Membrane</keyword>
<dbReference type="RefSeq" id="WP_379509517.1">
    <property type="nucleotide sequence ID" value="NZ_JBHRTQ010000007.1"/>
</dbReference>
<accession>A0ABV7ISG0</accession>
<reference evidence="3" key="1">
    <citation type="journal article" date="2019" name="Int. J. Syst. Evol. Microbiol.">
        <title>The Global Catalogue of Microorganisms (GCM) 10K type strain sequencing project: providing services to taxonomists for standard genome sequencing and annotation.</title>
        <authorList>
            <consortium name="The Broad Institute Genomics Platform"/>
            <consortium name="The Broad Institute Genome Sequencing Center for Infectious Disease"/>
            <person name="Wu L."/>
            <person name="Ma J."/>
        </authorList>
    </citation>
    <scope>NUCLEOTIDE SEQUENCE [LARGE SCALE GENOMIC DNA]</scope>
    <source>
        <strain evidence="3">KCTC 42984</strain>
    </source>
</reference>
<evidence type="ECO:0000313" key="3">
    <source>
        <dbReference type="Proteomes" id="UP001595604"/>
    </source>
</evidence>
<comment type="caution">
    <text evidence="2">The sequence shown here is derived from an EMBL/GenBank/DDBJ whole genome shotgun (WGS) entry which is preliminary data.</text>
</comment>
<gene>
    <name evidence="2" type="ORF">ACFOD9_07780</name>
</gene>
<dbReference type="Proteomes" id="UP001595604">
    <property type="component" value="Unassembled WGS sequence"/>
</dbReference>
<organism evidence="2 3">
    <name type="scientific">Novosphingobium bradum</name>
    <dbReference type="NCBI Taxonomy" id="1737444"/>
    <lineage>
        <taxon>Bacteria</taxon>
        <taxon>Pseudomonadati</taxon>
        <taxon>Pseudomonadota</taxon>
        <taxon>Alphaproteobacteria</taxon>
        <taxon>Sphingomonadales</taxon>
        <taxon>Sphingomonadaceae</taxon>
        <taxon>Novosphingobium</taxon>
    </lineage>
</organism>
<feature type="transmembrane region" description="Helical" evidence="1">
    <location>
        <begin position="7"/>
        <end position="27"/>
    </location>
</feature>
<evidence type="ECO:0000256" key="1">
    <source>
        <dbReference type="SAM" id="Phobius"/>
    </source>
</evidence>
<keyword evidence="1" id="KW-0812">Transmembrane</keyword>
<protein>
    <submittedName>
        <fullName evidence="2">Uncharacterized protein</fullName>
    </submittedName>
</protein>
<name>A0ABV7ISG0_9SPHN</name>
<keyword evidence="1" id="KW-1133">Transmembrane helix</keyword>
<proteinExistence type="predicted"/>
<dbReference type="EMBL" id="JBHRTQ010000007">
    <property type="protein sequence ID" value="MFC3174146.1"/>
    <property type="molecule type" value="Genomic_DNA"/>
</dbReference>
<keyword evidence="3" id="KW-1185">Reference proteome</keyword>